<dbReference type="InterPro" id="IPR033749">
    <property type="entry name" value="Polyprenyl_synt_CS"/>
</dbReference>
<dbReference type="PROSITE" id="PS00444">
    <property type="entry name" value="POLYPRENYL_SYNTHASE_2"/>
    <property type="match status" value="1"/>
</dbReference>
<dbReference type="Gene3D" id="1.10.600.10">
    <property type="entry name" value="Farnesyl Diphosphate Synthase"/>
    <property type="match status" value="1"/>
</dbReference>
<comment type="catalytic activity">
    <reaction evidence="6">
        <text>5 isopentenyl diphosphate + (2E,6E)-farnesyl diphosphate = all-trans-octaprenyl diphosphate + 5 diphosphate</text>
        <dbReference type="Rhea" id="RHEA:27798"/>
        <dbReference type="ChEBI" id="CHEBI:33019"/>
        <dbReference type="ChEBI" id="CHEBI:57711"/>
        <dbReference type="ChEBI" id="CHEBI:128769"/>
        <dbReference type="ChEBI" id="CHEBI:175763"/>
        <dbReference type="EC" id="2.5.1.90"/>
    </reaction>
</comment>
<comment type="cofactor">
    <cofactor evidence="1">
        <name>Mg(2+)</name>
        <dbReference type="ChEBI" id="CHEBI:18420"/>
    </cofactor>
</comment>
<dbReference type="GO" id="GO:0008299">
    <property type="term" value="P:isoprenoid biosynthetic process"/>
    <property type="evidence" value="ECO:0007669"/>
    <property type="project" value="InterPro"/>
</dbReference>
<comment type="caution">
    <text evidence="13">The sequence shown here is derived from an EMBL/GenBank/DDBJ whole genome shotgun (WGS) entry which is preliminary data.</text>
</comment>
<evidence type="ECO:0000313" key="13">
    <source>
        <dbReference type="EMBL" id="MBS7824498.1"/>
    </source>
</evidence>
<evidence type="ECO:0000256" key="3">
    <source>
        <dbReference type="ARBA" id="ARBA00022679"/>
    </source>
</evidence>
<evidence type="ECO:0000256" key="6">
    <source>
        <dbReference type="ARBA" id="ARBA00051506"/>
    </source>
</evidence>
<dbReference type="PROSITE" id="PS00723">
    <property type="entry name" value="POLYPRENYL_SYNTHASE_1"/>
    <property type="match status" value="1"/>
</dbReference>
<dbReference type="CDD" id="cd00685">
    <property type="entry name" value="Trans_IPPS_HT"/>
    <property type="match status" value="1"/>
</dbReference>
<evidence type="ECO:0000256" key="1">
    <source>
        <dbReference type="ARBA" id="ARBA00001946"/>
    </source>
</evidence>
<evidence type="ECO:0000256" key="4">
    <source>
        <dbReference type="ARBA" id="ARBA00022723"/>
    </source>
</evidence>
<keyword evidence="5" id="KW-0460">Magnesium</keyword>
<evidence type="ECO:0000256" key="12">
    <source>
        <dbReference type="RuleBase" id="RU004466"/>
    </source>
</evidence>
<dbReference type="FunFam" id="1.10.600.10:FF:000002">
    <property type="entry name" value="Octaprenyl diphosphate synthase"/>
    <property type="match status" value="1"/>
</dbReference>
<name>A0A162VKU3_9GAMM</name>
<dbReference type="GeneID" id="58263948"/>
<reference evidence="13" key="1">
    <citation type="submission" date="2021-03" db="EMBL/GenBank/DDBJ databases">
        <title>Identification and antibiotic profiling of Wohlfahrtiimonas chitiniclastica, an underestimated human pathogen.</title>
        <authorList>
            <person name="Kopf A."/>
            <person name="Bunk B."/>
            <person name="Coldewey S."/>
            <person name="Gunzer F."/>
            <person name="Riedel T."/>
            <person name="Schroettner P."/>
        </authorList>
    </citation>
    <scope>NUCLEOTIDE SEQUENCE</scope>
    <source>
        <strain evidence="13">DSM 100917</strain>
    </source>
</reference>
<evidence type="ECO:0000256" key="9">
    <source>
        <dbReference type="ARBA" id="ARBA00072473"/>
    </source>
</evidence>
<evidence type="ECO:0000256" key="11">
    <source>
        <dbReference type="ARBA" id="ARBA00083124"/>
    </source>
</evidence>
<evidence type="ECO:0000256" key="7">
    <source>
        <dbReference type="ARBA" id="ARBA00055029"/>
    </source>
</evidence>
<dbReference type="InterPro" id="IPR000092">
    <property type="entry name" value="Polyprenyl_synt"/>
</dbReference>
<dbReference type="InterPro" id="IPR008949">
    <property type="entry name" value="Isoprenoid_synthase_dom_sf"/>
</dbReference>
<dbReference type="EMBL" id="JAGIBU010000003">
    <property type="protein sequence ID" value="MBS7824498.1"/>
    <property type="molecule type" value="Genomic_DNA"/>
</dbReference>
<protein>
    <recommendedName>
        <fullName evidence="9">Octaprenyl diphosphate synthase</fullName>
        <ecNumber evidence="8">2.5.1.90</ecNumber>
    </recommendedName>
    <alternativeName>
        <fullName evidence="11">All-trans-octaprenyl-diphosphate synthase</fullName>
    </alternativeName>
    <alternativeName>
        <fullName evidence="10">Octaprenyl pyrophosphate synthase</fullName>
    </alternativeName>
</protein>
<comment type="similarity">
    <text evidence="2 12">Belongs to the FPP/GGPP synthase family.</text>
</comment>
<gene>
    <name evidence="13" type="primary">ispB</name>
    <name evidence="13" type="ORF">J7561_04695</name>
</gene>
<dbReference type="GO" id="GO:0046872">
    <property type="term" value="F:metal ion binding"/>
    <property type="evidence" value="ECO:0007669"/>
    <property type="project" value="UniProtKB-KW"/>
</dbReference>
<proteinExistence type="inferred from homology"/>
<dbReference type="AlphaFoldDB" id="A0A162VKU3"/>
<dbReference type="RefSeq" id="WP_008315879.1">
    <property type="nucleotide sequence ID" value="NZ_CP115969.1"/>
</dbReference>
<evidence type="ECO:0000256" key="10">
    <source>
        <dbReference type="ARBA" id="ARBA00079637"/>
    </source>
</evidence>
<dbReference type="PANTHER" id="PTHR12001:SF69">
    <property type="entry name" value="ALL TRANS-POLYPRENYL-DIPHOSPHATE SYNTHASE PDSS1"/>
    <property type="match status" value="1"/>
</dbReference>
<dbReference type="Proteomes" id="UP000680020">
    <property type="component" value="Unassembled WGS sequence"/>
</dbReference>
<dbReference type="SUPFAM" id="SSF48576">
    <property type="entry name" value="Terpenoid synthases"/>
    <property type="match status" value="1"/>
</dbReference>
<dbReference type="SFLD" id="SFLDS00005">
    <property type="entry name" value="Isoprenoid_Synthase_Type_I"/>
    <property type="match status" value="1"/>
</dbReference>
<dbReference type="NCBIfam" id="NF008140">
    <property type="entry name" value="PRK10888.1"/>
    <property type="match status" value="1"/>
</dbReference>
<organism evidence="13 14">
    <name type="scientific">Wohlfahrtiimonas chitiniclastica</name>
    <dbReference type="NCBI Taxonomy" id="400946"/>
    <lineage>
        <taxon>Bacteria</taxon>
        <taxon>Pseudomonadati</taxon>
        <taxon>Pseudomonadota</taxon>
        <taxon>Gammaproteobacteria</taxon>
        <taxon>Cardiobacteriales</taxon>
        <taxon>Ignatzschineriaceae</taxon>
        <taxon>Wohlfahrtiimonas</taxon>
    </lineage>
</organism>
<keyword evidence="3 12" id="KW-0808">Transferase</keyword>
<dbReference type="EC" id="2.5.1.90" evidence="8"/>
<accession>A0A162VKU3</accession>
<dbReference type="Pfam" id="PF00348">
    <property type="entry name" value="polyprenyl_synt"/>
    <property type="match status" value="1"/>
</dbReference>
<sequence>MSIKNIQALIADDFNQVNEAIMTALSSDVALINELGAYIILSGGKRLRPMITVLCAKAAQYTGDKHISAAALIEFIHTATLLHDDVVDHSDMRRGKETANAIWGNEASVLVGDFLYTRAFQMMVNLDSMRVMRILAEATNRIAEGEVLQLLNIKEPNITEANYFNVIYSKTAKLFEAAAEIAGVMAYETSGQPESQVEAFREYGKYVGTAFQLIDDILDYTATAEEMGKNTGDDLAEGKPTLPLIRAIEVGTPEEAELVRNALLNADVSQLSTILQIIERTESLTYTYQKACEQVDQAIAAIAPIADSPYKEALIGLAKYAIERKF</sequence>
<dbReference type="GO" id="GO:0106350">
    <property type="term" value="F:all-trans-octaprenyl-diphosphate synthase activity"/>
    <property type="evidence" value="ECO:0007669"/>
    <property type="project" value="UniProtKB-EC"/>
</dbReference>
<comment type="function">
    <text evidence="7">Supplies octaprenyl diphosphate, the precursor for the side chain of the isoprenoid quinones ubiquinone and menaquinone.</text>
</comment>
<keyword evidence="4" id="KW-0479">Metal-binding</keyword>
<evidence type="ECO:0000256" key="2">
    <source>
        <dbReference type="ARBA" id="ARBA00006706"/>
    </source>
</evidence>
<dbReference type="PANTHER" id="PTHR12001">
    <property type="entry name" value="GERANYLGERANYL PYROPHOSPHATE SYNTHASE"/>
    <property type="match status" value="1"/>
</dbReference>
<evidence type="ECO:0000256" key="5">
    <source>
        <dbReference type="ARBA" id="ARBA00022842"/>
    </source>
</evidence>
<evidence type="ECO:0000313" key="14">
    <source>
        <dbReference type="Proteomes" id="UP000680020"/>
    </source>
</evidence>
<evidence type="ECO:0000256" key="8">
    <source>
        <dbReference type="ARBA" id="ARBA00066511"/>
    </source>
</evidence>